<dbReference type="WBParaSite" id="NBR_0001645201-mRNA-1">
    <property type="protein sequence ID" value="NBR_0001645201-mRNA-1"/>
    <property type="gene ID" value="NBR_0001645201"/>
</dbReference>
<evidence type="ECO:0000256" key="1">
    <source>
        <dbReference type="SAM" id="MobiDB-lite"/>
    </source>
</evidence>
<reference evidence="4" key="1">
    <citation type="submission" date="2017-02" db="UniProtKB">
        <authorList>
            <consortium name="WormBaseParasite"/>
        </authorList>
    </citation>
    <scope>IDENTIFICATION</scope>
</reference>
<dbReference type="EMBL" id="UYSL01022210">
    <property type="protein sequence ID" value="VDL80053.1"/>
    <property type="molecule type" value="Genomic_DNA"/>
</dbReference>
<sequence length="86" mass="10027">MALLTFSQLRENQREPRFRRQLFEAGGNGCEEDESEEDEEVIVVGETDQDRDDDRDDKTKRRNCVTNGLNSFKEFPPEPRFTLVSS</sequence>
<feature type="region of interest" description="Disordered" evidence="1">
    <location>
        <begin position="25"/>
        <end position="63"/>
    </location>
</feature>
<organism evidence="4">
    <name type="scientific">Nippostrongylus brasiliensis</name>
    <name type="common">Rat hookworm</name>
    <dbReference type="NCBI Taxonomy" id="27835"/>
    <lineage>
        <taxon>Eukaryota</taxon>
        <taxon>Metazoa</taxon>
        <taxon>Ecdysozoa</taxon>
        <taxon>Nematoda</taxon>
        <taxon>Chromadorea</taxon>
        <taxon>Rhabditida</taxon>
        <taxon>Rhabditina</taxon>
        <taxon>Rhabditomorpha</taxon>
        <taxon>Strongyloidea</taxon>
        <taxon>Heligmosomidae</taxon>
        <taxon>Nippostrongylus</taxon>
    </lineage>
</organism>
<name>A0A0N4YHU4_NIPBR</name>
<keyword evidence="3" id="KW-1185">Reference proteome</keyword>
<accession>A0A0N4YHU4</accession>
<dbReference type="AlphaFoldDB" id="A0A0N4YHU4"/>
<protein>
    <submittedName>
        <fullName evidence="2 4">Uncharacterized protein</fullName>
    </submittedName>
</protein>
<proteinExistence type="predicted"/>
<evidence type="ECO:0000313" key="3">
    <source>
        <dbReference type="Proteomes" id="UP000271162"/>
    </source>
</evidence>
<evidence type="ECO:0000313" key="2">
    <source>
        <dbReference type="EMBL" id="VDL80053.1"/>
    </source>
</evidence>
<feature type="compositionally biased region" description="Acidic residues" evidence="1">
    <location>
        <begin position="30"/>
        <end position="55"/>
    </location>
</feature>
<reference evidence="2 3" key="2">
    <citation type="submission" date="2018-11" db="EMBL/GenBank/DDBJ databases">
        <authorList>
            <consortium name="Pathogen Informatics"/>
        </authorList>
    </citation>
    <scope>NUCLEOTIDE SEQUENCE [LARGE SCALE GENOMIC DNA]</scope>
</reference>
<gene>
    <name evidence="2" type="ORF">NBR_LOCUS16458</name>
</gene>
<dbReference type="Proteomes" id="UP000271162">
    <property type="component" value="Unassembled WGS sequence"/>
</dbReference>
<evidence type="ECO:0000313" key="4">
    <source>
        <dbReference type="WBParaSite" id="NBR_0001645201-mRNA-1"/>
    </source>
</evidence>